<dbReference type="CDD" id="cd00090">
    <property type="entry name" value="HTH_ARSR"/>
    <property type="match status" value="1"/>
</dbReference>
<keyword evidence="3" id="KW-0804">Transcription</keyword>
<evidence type="ECO:0000256" key="3">
    <source>
        <dbReference type="ARBA" id="ARBA00023163"/>
    </source>
</evidence>
<dbReference type="Pfam" id="PF01022">
    <property type="entry name" value="HTH_5"/>
    <property type="match status" value="1"/>
</dbReference>
<dbReference type="EMBL" id="PFLF01000043">
    <property type="protein sequence ID" value="PIY69214.1"/>
    <property type="molecule type" value="Genomic_DNA"/>
</dbReference>
<dbReference type="GO" id="GO:0003700">
    <property type="term" value="F:DNA-binding transcription factor activity"/>
    <property type="evidence" value="ECO:0007669"/>
    <property type="project" value="InterPro"/>
</dbReference>
<dbReference type="Gene3D" id="1.10.10.10">
    <property type="entry name" value="Winged helix-like DNA-binding domain superfamily/Winged helix DNA-binding domain"/>
    <property type="match status" value="1"/>
</dbReference>
<sequence length="94" mass="10533">MIGCCSPKSLKFFKSISDKHRQLILALLKVHKSLNASEIREHIKLSQPTTSHHLSLLTQAGAIDAQKKGKEVFYSLKTQNISSCCLSFLKDLLH</sequence>
<dbReference type="PROSITE" id="PS50987">
    <property type="entry name" value="HTH_ARSR_2"/>
    <property type="match status" value="1"/>
</dbReference>
<proteinExistence type="predicted"/>
<dbReference type="InterPro" id="IPR051011">
    <property type="entry name" value="Metal_resp_trans_reg"/>
</dbReference>
<dbReference type="AlphaFoldDB" id="A0A2M7QDC0"/>
<dbReference type="PANTHER" id="PTHR43132:SF2">
    <property type="entry name" value="ARSENICAL RESISTANCE OPERON REPRESSOR ARSR-RELATED"/>
    <property type="match status" value="1"/>
</dbReference>
<dbReference type="InterPro" id="IPR036390">
    <property type="entry name" value="WH_DNA-bd_sf"/>
</dbReference>
<comment type="caution">
    <text evidence="5">The sequence shown here is derived from an EMBL/GenBank/DDBJ whole genome shotgun (WGS) entry which is preliminary data.</text>
</comment>
<accession>A0A2M7QDC0</accession>
<dbReference type="GO" id="GO:0003677">
    <property type="term" value="F:DNA binding"/>
    <property type="evidence" value="ECO:0007669"/>
    <property type="project" value="UniProtKB-KW"/>
</dbReference>
<evidence type="ECO:0000313" key="6">
    <source>
        <dbReference type="Proteomes" id="UP000230108"/>
    </source>
</evidence>
<dbReference type="SUPFAM" id="SSF46785">
    <property type="entry name" value="Winged helix' DNA-binding domain"/>
    <property type="match status" value="1"/>
</dbReference>
<protein>
    <submittedName>
        <fullName evidence="5">ArsR family transcriptional regulator</fullName>
    </submittedName>
</protein>
<dbReference type="PRINTS" id="PR00778">
    <property type="entry name" value="HTHARSR"/>
</dbReference>
<feature type="domain" description="HTH arsR-type" evidence="4">
    <location>
        <begin position="1"/>
        <end position="94"/>
    </location>
</feature>
<dbReference type="PANTHER" id="PTHR43132">
    <property type="entry name" value="ARSENICAL RESISTANCE OPERON REPRESSOR ARSR-RELATED"/>
    <property type="match status" value="1"/>
</dbReference>
<keyword evidence="1" id="KW-0805">Transcription regulation</keyword>
<dbReference type="InterPro" id="IPR011991">
    <property type="entry name" value="ArsR-like_HTH"/>
</dbReference>
<gene>
    <name evidence="5" type="ORF">COY90_01985</name>
</gene>
<keyword evidence="2" id="KW-0238">DNA-binding</keyword>
<dbReference type="InterPro" id="IPR001845">
    <property type="entry name" value="HTH_ArsR_DNA-bd_dom"/>
</dbReference>
<dbReference type="Proteomes" id="UP000230108">
    <property type="component" value="Unassembled WGS sequence"/>
</dbReference>
<evidence type="ECO:0000259" key="4">
    <source>
        <dbReference type="PROSITE" id="PS50987"/>
    </source>
</evidence>
<evidence type="ECO:0000256" key="2">
    <source>
        <dbReference type="ARBA" id="ARBA00023125"/>
    </source>
</evidence>
<organism evidence="5 6">
    <name type="scientific">Candidatus Roizmanbacteria bacterium CG_4_10_14_0_8_um_filter_39_9</name>
    <dbReference type="NCBI Taxonomy" id="1974829"/>
    <lineage>
        <taxon>Bacteria</taxon>
        <taxon>Candidatus Roizmaniibacteriota</taxon>
    </lineage>
</organism>
<name>A0A2M7QDC0_9BACT</name>
<evidence type="ECO:0000313" key="5">
    <source>
        <dbReference type="EMBL" id="PIY69214.1"/>
    </source>
</evidence>
<dbReference type="InterPro" id="IPR036388">
    <property type="entry name" value="WH-like_DNA-bd_sf"/>
</dbReference>
<evidence type="ECO:0000256" key="1">
    <source>
        <dbReference type="ARBA" id="ARBA00023015"/>
    </source>
</evidence>
<dbReference type="SMART" id="SM00418">
    <property type="entry name" value="HTH_ARSR"/>
    <property type="match status" value="1"/>
</dbReference>
<reference evidence="6" key="1">
    <citation type="submission" date="2017-09" db="EMBL/GenBank/DDBJ databases">
        <title>Depth-based differentiation of microbial function through sediment-hosted aquifers and enrichment of novel symbionts in the deep terrestrial subsurface.</title>
        <authorList>
            <person name="Probst A.J."/>
            <person name="Ladd B."/>
            <person name="Jarett J.K."/>
            <person name="Geller-Mcgrath D.E."/>
            <person name="Sieber C.M.K."/>
            <person name="Emerson J.B."/>
            <person name="Anantharaman K."/>
            <person name="Thomas B.C."/>
            <person name="Malmstrom R."/>
            <person name="Stieglmeier M."/>
            <person name="Klingl A."/>
            <person name="Woyke T."/>
            <person name="Ryan C.M."/>
            <person name="Banfield J.F."/>
        </authorList>
    </citation>
    <scope>NUCLEOTIDE SEQUENCE [LARGE SCALE GENOMIC DNA]</scope>
</reference>
<dbReference type="NCBIfam" id="NF033788">
    <property type="entry name" value="HTH_metalloreg"/>
    <property type="match status" value="1"/>
</dbReference>